<dbReference type="EMBL" id="MNYI01000174">
    <property type="protein sequence ID" value="OIP38589.1"/>
    <property type="molecule type" value="Genomic_DNA"/>
</dbReference>
<gene>
    <name evidence="8" type="ORF">AUJ95_06535</name>
</gene>
<dbReference type="CDD" id="cd08242">
    <property type="entry name" value="MDR_like"/>
    <property type="match status" value="1"/>
</dbReference>
<accession>A0A1J5DR51</accession>
<evidence type="ECO:0000259" key="7">
    <source>
        <dbReference type="Pfam" id="PF16912"/>
    </source>
</evidence>
<evidence type="ECO:0000259" key="6">
    <source>
        <dbReference type="Pfam" id="PF08240"/>
    </source>
</evidence>
<evidence type="ECO:0000313" key="9">
    <source>
        <dbReference type="Proteomes" id="UP000183085"/>
    </source>
</evidence>
<evidence type="ECO:0000256" key="3">
    <source>
        <dbReference type="ARBA" id="ARBA00022723"/>
    </source>
</evidence>
<dbReference type="InterPro" id="IPR011032">
    <property type="entry name" value="GroES-like_sf"/>
</dbReference>
<reference evidence="8 9" key="1">
    <citation type="journal article" date="2016" name="Environ. Microbiol.">
        <title>Genomic resolution of a cold subsurface aquifer community provides metabolic insights for novel microbes adapted to high CO concentrations.</title>
        <authorList>
            <person name="Probst A.J."/>
            <person name="Castelle C.J."/>
            <person name="Singh A."/>
            <person name="Brown C.T."/>
            <person name="Anantharaman K."/>
            <person name="Sharon I."/>
            <person name="Hug L.A."/>
            <person name="Burstein D."/>
            <person name="Emerson J.B."/>
            <person name="Thomas B.C."/>
            <person name="Banfield J.F."/>
        </authorList>
    </citation>
    <scope>NUCLEOTIDE SEQUENCE [LARGE SCALE GENOMIC DNA]</scope>
    <source>
        <strain evidence="8">CG2_30_40_21</strain>
    </source>
</reference>
<dbReference type="AlphaFoldDB" id="A0A1J5DR51"/>
<sequence>MQALLFWDELEFTTDYPRQIPQPDEALVRVTMAGICNTDLEITKGYMGFKGILGHEFVGVVDECDDREFWGRRVVGEINCGCGQCPYCQSGQSRHCPNRSVLGILKHDGAFADYLILPIRNLHLVPDSLSNEEAVFVEPLAAALQILEQVEIKPEHSVVVIGDGKLGLLVSMVMAQTNCHLTVIGKHQLKLNILTQKGISTILSHQVEAAHGSKPSVLAADIVIECSGHPSGFNLSQRIVKPMGKIVLKSTFAEEILFKSLANMIINEITLIGSRCGPFDKALSLLEKKVIDVTPLITAIYPIKNGIEAFETAKMSESLKVLIKI</sequence>
<dbReference type="Gene3D" id="3.40.50.720">
    <property type="entry name" value="NAD(P)-binding Rossmann-like Domain"/>
    <property type="match status" value="1"/>
</dbReference>
<dbReference type="InterPro" id="IPR036291">
    <property type="entry name" value="NAD(P)-bd_dom_sf"/>
</dbReference>
<evidence type="ECO:0000256" key="5">
    <source>
        <dbReference type="ARBA" id="ARBA00023002"/>
    </source>
</evidence>
<dbReference type="Proteomes" id="UP000183085">
    <property type="component" value="Unassembled WGS sequence"/>
</dbReference>
<feature type="domain" description="Alcohol dehydrogenase-like N-terminal" evidence="6">
    <location>
        <begin position="22"/>
        <end position="127"/>
    </location>
</feature>
<dbReference type="Pfam" id="PF08240">
    <property type="entry name" value="ADH_N"/>
    <property type="match status" value="1"/>
</dbReference>
<keyword evidence="5" id="KW-0560">Oxidoreductase</keyword>
<dbReference type="GO" id="GO:0046872">
    <property type="term" value="F:metal ion binding"/>
    <property type="evidence" value="ECO:0007669"/>
    <property type="project" value="UniProtKB-KW"/>
</dbReference>
<dbReference type="GO" id="GO:0016491">
    <property type="term" value="F:oxidoreductase activity"/>
    <property type="evidence" value="ECO:0007669"/>
    <property type="project" value="UniProtKB-KW"/>
</dbReference>
<evidence type="ECO:0000256" key="2">
    <source>
        <dbReference type="ARBA" id="ARBA00008072"/>
    </source>
</evidence>
<dbReference type="STRING" id="1817895.AUJ95_06535"/>
<comment type="similarity">
    <text evidence="2">Belongs to the zinc-containing alcohol dehydrogenase family.</text>
</comment>
<dbReference type="InterPro" id="IPR013154">
    <property type="entry name" value="ADH-like_N"/>
</dbReference>
<proteinExistence type="inferred from homology"/>
<dbReference type="SUPFAM" id="SSF50129">
    <property type="entry name" value="GroES-like"/>
    <property type="match status" value="1"/>
</dbReference>
<dbReference type="Pfam" id="PF16912">
    <property type="entry name" value="Glu_dehyd_C"/>
    <property type="match status" value="1"/>
</dbReference>
<evidence type="ECO:0000256" key="1">
    <source>
        <dbReference type="ARBA" id="ARBA00001947"/>
    </source>
</evidence>
<comment type="caution">
    <text evidence="8">The sequence shown here is derived from an EMBL/GenBank/DDBJ whole genome shotgun (WGS) entry which is preliminary data.</text>
</comment>
<feature type="domain" description="Glucose dehydrogenase C-terminal" evidence="7">
    <location>
        <begin position="148"/>
        <end position="324"/>
    </location>
</feature>
<protein>
    <recommendedName>
        <fullName evidence="10">Alcohol dehydrogenase</fullName>
    </recommendedName>
</protein>
<keyword evidence="4" id="KW-0862">Zinc</keyword>
<dbReference type="InterPro" id="IPR031640">
    <property type="entry name" value="Glu_dehyd_C"/>
</dbReference>
<evidence type="ECO:0008006" key="10">
    <source>
        <dbReference type="Google" id="ProtNLM"/>
    </source>
</evidence>
<dbReference type="SUPFAM" id="SSF51735">
    <property type="entry name" value="NAD(P)-binding Rossmann-fold domains"/>
    <property type="match status" value="1"/>
</dbReference>
<evidence type="ECO:0000313" key="8">
    <source>
        <dbReference type="EMBL" id="OIP38589.1"/>
    </source>
</evidence>
<organism evidence="8 9">
    <name type="scientific">Candidatus Desantisbacteria bacterium CG2_30_40_21</name>
    <dbReference type="NCBI Taxonomy" id="1817895"/>
    <lineage>
        <taxon>Bacteria</taxon>
        <taxon>Candidatus Desantisiibacteriota</taxon>
    </lineage>
</organism>
<comment type="cofactor">
    <cofactor evidence="1">
        <name>Zn(2+)</name>
        <dbReference type="ChEBI" id="CHEBI:29105"/>
    </cofactor>
</comment>
<evidence type="ECO:0000256" key="4">
    <source>
        <dbReference type="ARBA" id="ARBA00022833"/>
    </source>
</evidence>
<dbReference type="Gene3D" id="3.90.180.10">
    <property type="entry name" value="Medium-chain alcohol dehydrogenases, catalytic domain"/>
    <property type="match status" value="1"/>
</dbReference>
<keyword evidence="3" id="KW-0479">Metal-binding</keyword>
<name>A0A1J5DR51_9BACT</name>
<dbReference type="PANTHER" id="PTHR43350">
    <property type="entry name" value="NAD-DEPENDENT ALCOHOL DEHYDROGENASE"/>
    <property type="match status" value="1"/>
</dbReference>
<dbReference type="PANTHER" id="PTHR43350:SF2">
    <property type="entry name" value="GROES-LIKE ZINC-BINDING ALCOHOL DEHYDROGENASE FAMILY PROTEIN"/>
    <property type="match status" value="1"/>
</dbReference>